<dbReference type="InterPro" id="IPR001781">
    <property type="entry name" value="Znf_LIM"/>
</dbReference>
<feature type="domain" description="LIM zinc-binding" evidence="14">
    <location>
        <begin position="74"/>
        <end position="137"/>
    </location>
</feature>
<protein>
    <submittedName>
        <fullName evidence="16">Uncharacterized protein</fullName>
    </submittedName>
</protein>
<dbReference type="Pfam" id="PF00412">
    <property type="entry name" value="LIM"/>
    <property type="match status" value="2"/>
</dbReference>
<keyword evidence="7 10" id="KW-0238">DNA-binding</keyword>
<keyword evidence="3 11" id="KW-0479">Metal-binding</keyword>
<dbReference type="InterPro" id="IPR017970">
    <property type="entry name" value="Homeobox_CS"/>
</dbReference>
<dbReference type="GeneTree" id="ENSGT00940000153731"/>
<name>A0A8C4QQG5_EPTBU</name>
<evidence type="ECO:0000256" key="2">
    <source>
        <dbReference type="ARBA" id="ARBA00022473"/>
    </source>
</evidence>
<dbReference type="AlphaFoldDB" id="A0A8C4QQG5"/>
<evidence type="ECO:0000256" key="12">
    <source>
        <dbReference type="RuleBase" id="RU000682"/>
    </source>
</evidence>
<keyword evidence="4" id="KW-0677">Repeat</keyword>
<feature type="region of interest" description="Disordered" evidence="13">
    <location>
        <begin position="127"/>
        <end position="158"/>
    </location>
</feature>
<dbReference type="SMART" id="SM00389">
    <property type="entry name" value="HOX"/>
    <property type="match status" value="1"/>
</dbReference>
<dbReference type="GO" id="GO:0007409">
    <property type="term" value="P:axonogenesis"/>
    <property type="evidence" value="ECO:0007669"/>
    <property type="project" value="TreeGrafter"/>
</dbReference>
<dbReference type="SUPFAM" id="SSF57716">
    <property type="entry name" value="Glucocorticoid receptor-like (DNA-binding domain)"/>
    <property type="match status" value="1"/>
</dbReference>
<feature type="DNA-binding region" description="Homeobox" evidence="10">
    <location>
        <begin position="163"/>
        <end position="222"/>
    </location>
</feature>
<evidence type="ECO:0000256" key="13">
    <source>
        <dbReference type="SAM" id="MobiDB-lite"/>
    </source>
</evidence>
<comment type="subcellular location">
    <subcellularLocation>
        <location evidence="1 10 12">Nucleus</location>
    </subcellularLocation>
</comment>
<feature type="domain" description="Homeobox" evidence="15">
    <location>
        <begin position="161"/>
        <end position="221"/>
    </location>
</feature>
<dbReference type="OMA" id="PQNNGFH"/>
<proteinExistence type="predicted"/>
<evidence type="ECO:0000313" key="16">
    <source>
        <dbReference type="Ensembl" id="ENSEBUP00000018964.1"/>
    </source>
</evidence>
<keyword evidence="17" id="KW-1185">Reference proteome</keyword>
<evidence type="ECO:0000256" key="1">
    <source>
        <dbReference type="ARBA" id="ARBA00004123"/>
    </source>
</evidence>
<evidence type="ECO:0000256" key="5">
    <source>
        <dbReference type="ARBA" id="ARBA00022833"/>
    </source>
</evidence>
<keyword evidence="2" id="KW-0217">Developmental protein</keyword>
<dbReference type="GO" id="GO:0048665">
    <property type="term" value="P:neuron fate specification"/>
    <property type="evidence" value="ECO:0007669"/>
    <property type="project" value="InterPro"/>
</dbReference>
<evidence type="ECO:0000313" key="17">
    <source>
        <dbReference type="Proteomes" id="UP000694388"/>
    </source>
</evidence>
<keyword evidence="5 11" id="KW-0862">Zinc</keyword>
<keyword evidence="8 10" id="KW-0371">Homeobox</keyword>
<evidence type="ECO:0000256" key="6">
    <source>
        <dbReference type="ARBA" id="ARBA00023038"/>
    </source>
</evidence>
<dbReference type="PROSITE" id="PS50071">
    <property type="entry name" value="HOMEOBOX_2"/>
    <property type="match status" value="1"/>
</dbReference>
<feature type="region of interest" description="Disordered" evidence="13">
    <location>
        <begin position="222"/>
        <end position="265"/>
    </location>
</feature>
<keyword evidence="9 10" id="KW-0539">Nucleus</keyword>
<evidence type="ECO:0000259" key="15">
    <source>
        <dbReference type="PROSITE" id="PS50071"/>
    </source>
</evidence>
<dbReference type="FunFam" id="1.10.10.60:FF:000041">
    <property type="entry name" value="insulin gene enhancer protein ISL-1"/>
    <property type="match status" value="1"/>
</dbReference>
<evidence type="ECO:0000256" key="4">
    <source>
        <dbReference type="ARBA" id="ARBA00022737"/>
    </source>
</evidence>
<evidence type="ECO:0000256" key="10">
    <source>
        <dbReference type="PROSITE-ProRule" id="PRU00108"/>
    </source>
</evidence>
<reference evidence="16" key="1">
    <citation type="submission" date="2025-08" db="UniProtKB">
        <authorList>
            <consortium name="Ensembl"/>
        </authorList>
    </citation>
    <scope>IDENTIFICATION</scope>
</reference>
<dbReference type="InterPro" id="IPR001356">
    <property type="entry name" value="HD"/>
</dbReference>
<evidence type="ECO:0000259" key="14">
    <source>
        <dbReference type="PROSITE" id="PS50023"/>
    </source>
</evidence>
<dbReference type="FunFam" id="2.10.110.10:FF:000034">
    <property type="entry name" value="Insulin gene enhancer protein ISL"/>
    <property type="match status" value="1"/>
</dbReference>
<evidence type="ECO:0000256" key="3">
    <source>
        <dbReference type="ARBA" id="ARBA00022723"/>
    </source>
</evidence>
<evidence type="ECO:0000256" key="9">
    <source>
        <dbReference type="ARBA" id="ARBA00023242"/>
    </source>
</evidence>
<dbReference type="GO" id="GO:0000981">
    <property type="term" value="F:DNA-binding transcription factor activity, RNA polymerase II-specific"/>
    <property type="evidence" value="ECO:0007669"/>
    <property type="project" value="InterPro"/>
</dbReference>
<evidence type="ECO:0000256" key="8">
    <source>
        <dbReference type="ARBA" id="ARBA00023155"/>
    </source>
</evidence>
<dbReference type="Ensembl" id="ENSEBUT00000019540.1">
    <property type="protein sequence ID" value="ENSEBUP00000018964.1"/>
    <property type="gene ID" value="ENSEBUG00000011825.1"/>
</dbReference>
<dbReference type="CDD" id="cd00086">
    <property type="entry name" value="homeodomain"/>
    <property type="match status" value="1"/>
</dbReference>
<dbReference type="GO" id="GO:0046872">
    <property type="term" value="F:metal ion binding"/>
    <property type="evidence" value="ECO:0007669"/>
    <property type="project" value="UniProtKB-KW"/>
</dbReference>
<dbReference type="PROSITE" id="PS00478">
    <property type="entry name" value="LIM_DOMAIN_1"/>
    <property type="match status" value="2"/>
</dbReference>
<feature type="domain" description="LIM zinc-binding" evidence="14">
    <location>
        <begin position="11"/>
        <end position="73"/>
    </location>
</feature>
<dbReference type="PROSITE" id="PS50023">
    <property type="entry name" value="LIM_DOMAIN_2"/>
    <property type="match status" value="2"/>
</dbReference>
<dbReference type="Proteomes" id="UP000694388">
    <property type="component" value="Unplaced"/>
</dbReference>
<dbReference type="Pfam" id="PF00046">
    <property type="entry name" value="Homeodomain"/>
    <property type="match status" value="1"/>
</dbReference>
<keyword evidence="6 11" id="KW-0440">LIM domain</keyword>
<dbReference type="PROSITE" id="PS00027">
    <property type="entry name" value="HOMEOBOX_1"/>
    <property type="match status" value="1"/>
</dbReference>
<dbReference type="SMART" id="SM00132">
    <property type="entry name" value="LIM"/>
    <property type="match status" value="2"/>
</dbReference>
<dbReference type="SUPFAM" id="SSF46689">
    <property type="entry name" value="Homeodomain-like"/>
    <property type="match status" value="1"/>
</dbReference>
<evidence type="ECO:0000256" key="7">
    <source>
        <dbReference type="ARBA" id="ARBA00023125"/>
    </source>
</evidence>
<dbReference type="PANTHER" id="PTHR24204:SF7">
    <property type="entry name" value="LIM ZINC-BINDING DOMAIN-CONTAINING PROTEIN"/>
    <property type="match status" value="1"/>
</dbReference>
<accession>A0A8C4QQG5</accession>
<dbReference type="GO" id="GO:0045944">
    <property type="term" value="P:positive regulation of transcription by RNA polymerase II"/>
    <property type="evidence" value="ECO:0007669"/>
    <property type="project" value="InterPro"/>
</dbReference>
<dbReference type="GO" id="GO:0005634">
    <property type="term" value="C:nucleus"/>
    <property type="evidence" value="ECO:0007669"/>
    <property type="project" value="UniProtKB-SubCell"/>
</dbReference>
<dbReference type="GO" id="GO:0000987">
    <property type="term" value="F:cis-regulatory region sequence-specific DNA binding"/>
    <property type="evidence" value="ECO:0007669"/>
    <property type="project" value="TreeGrafter"/>
</dbReference>
<organism evidence="16 17">
    <name type="scientific">Eptatretus burgeri</name>
    <name type="common">Inshore hagfish</name>
    <dbReference type="NCBI Taxonomy" id="7764"/>
    <lineage>
        <taxon>Eukaryota</taxon>
        <taxon>Metazoa</taxon>
        <taxon>Chordata</taxon>
        <taxon>Craniata</taxon>
        <taxon>Vertebrata</taxon>
        <taxon>Cyclostomata</taxon>
        <taxon>Myxini</taxon>
        <taxon>Myxiniformes</taxon>
        <taxon>Myxinidae</taxon>
        <taxon>Eptatretinae</taxon>
        <taxon>Eptatretus</taxon>
    </lineage>
</organism>
<dbReference type="InterPro" id="IPR009057">
    <property type="entry name" value="Homeodomain-like_sf"/>
</dbReference>
<feature type="region of interest" description="Disordered" evidence="13">
    <location>
        <begin position="288"/>
        <end position="330"/>
    </location>
</feature>
<evidence type="ECO:0000256" key="11">
    <source>
        <dbReference type="PROSITE-ProRule" id="PRU00125"/>
    </source>
</evidence>
<sequence length="330" mass="36431">MDESEHEEKPAVCAGCGWSIRDPFILRVSPDLEFHAACLRCAECRQRLDETRTCFVRSDRTFCRRDYLRLFGVKCSRCSLGFGSAEPAMRARGHVYHLSCFRCASCARRLLPGDECSLRPNGELACGQHGQQARHGRVTPRSSADERTTPRVSPGELHLSGKTSRVRTVLTDRQLQTLRTCYAANPRPDALLKEQLVEMTGLSPRVIRVWFQNKRCKDKKRSIAARQGMQLHEKPGAGSSPGRICSPEAQDRDADSGSTVAAERSYTQPPWQALAAFAMQSDLQPSPFRQLMNLSDTGSSSASPISDPGSLPPQLPDTPTSLASEPCSEP</sequence>
<feature type="compositionally biased region" description="Low complexity" evidence="13">
    <location>
        <begin position="295"/>
        <end position="309"/>
    </location>
</feature>
<dbReference type="InterPro" id="IPR047169">
    <property type="entry name" value="ISL1/2-like"/>
</dbReference>
<reference evidence="16" key="2">
    <citation type="submission" date="2025-09" db="UniProtKB">
        <authorList>
            <consortium name="Ensembl"/>
        </authorList>
    </citation>
    <scope>IDENTIFICATION</scope>
</reference>
<dbReference type="Gene3D" id="2.10.110.10">
    <property type="entry name" value="Cysteine Rich Protein"/>
    <property type="match status" value="2"/>
</dbReference>
<dbReference type="Gene3D" id="1.10.10.60">
    <property type="entry name" value="Homeodomain-like"/>
    <property type="match status" value="1"/>
</dbReference>
<dbReference type="PANTHER" id="PTHR24204">
    <property type="entry name" value="INSULIN GENE ENHANCER PROTEIN"/>
    <property type="match status" value="1"/>
</dbReference>